<dbReference type="Gene3D" id="2.40.40.10">
    <property type="entry name" value="RlpA-like domain"/>
    <property type="match status" value="1"/>
</dbReference>
<evidence type="ECO:0000313" key="2">
    <source>
        <dbReference type="EMBL" id="GBF96212.1"/>
    </source>
</evidence>
<dbReference type="EMBL" id="BDRX01000076">
    <property type="protein sequence ID" value="GBF96212.1"/>
    <property type="molecule type" value="Genomic_DNA"/>
</dbReference>
<dbReference type="PANTHER" id="PTHR31867">
    <property type="entry name" value="EXPANSIN-A15"/>
    <property type="match status" value="1"/>
</dbReference>
<dbReference type="OrthoDB" id="5823761at2759"/>
<keyword evidence="3" id="KW-1185">Reference proteome</keyword>
<evidence type="ECO:0000313" key="3">
    <source>
        <dbReference type="Proteomes" id="UP000247498"/>
    </source>
</evidence>
<dbReference type="InterPro" id="IPR002963">
    <property type="entry name" value="Expansin"/>
</dbReference>
<protein>
    <recommendedName>
        <fullName evidence="1">Expansin-like EG45 domain-containing protein</fullName>
    </recommendedName>
</protein>
<comment type="caution">
    <text evidence="2">The sequence shown here is derived from an EMBL/GenBank/DDBJ whole genome shotgun (WGS) entry which is preliminary data.</text>
</comment>
<proteinExistence type="predicted"/>
<organism evidence="2 3">
    <name type="scientific">Raphidocelis subcapitata</name>
    <dbReference type="NCBI Taxonomy" id="307507"/>
    <lineage>
        <taxon>Eukaryota</taxon>
        <taxon>Viridiplantae</taxon>
        <taxon>Chlorophyta</taxon>
        <taxon>core chlorophytes</taxon>
        <taxon>Chlorophyceae</taxon>
        <taxon>CS clade</taxon>
        <taxon>Sphaeropleales</taxon>
        <taxon>Selenastraceae</taxon>
        <taxon>Raphidocelis</taxon>
    </lineage>
</organism>
<dbReference type="AlphaFoldDB" id="A0A2V0PB99"/>
<gene>
    <name evidence="2" type="ORF">Rsub_08757</name>
</gene>
<evidence type="ECO:0000259" key="1">
    <source>
        <dbReference type="PROSITE" id="PS50842"/>
    </source>
</evidence>
<dbReference type="PROSITE" id="PS50842">
    <property type="entry name" value="EXPANSIN_EG45"/>
    <property type="match status" value="1"/>
</dbReference>
<sequence>MNSNFMVGPWPSGSGARRRPGRRVAAAGAVLLLVAGLVAGAAAQDTPWLVGRATYYGGPAYYTKVFDATRGNGSFGILEQGSCGFTNSNGALPFPKDAVAAAADANFDYAGSCGRCYAVRCRSGYVLDNDGKTLNINAKDFTYLPTMPGAAGLKDEQGRGWPGNQGEGAGMLQTKCWDDNKEVRVRIIDSCPCRQVLPDGAPGVKAGGEVRRQGPCCPGTAGISHFDLSFWAFTQLAHPLYGQQMLQYRPVDCDTGAPLPQRFIDRGTIYKNGARPGWGWRVYFGSYFDHAVKGAAPGGGSATCADLTKQGGLTFLVKQAAAAGLAPFGGAKELTFLLRDGVSTSPPQEGKFPDLKIFLMNDGAKKYCNKEVYIKDLFATSVAVGGGWRKYTAPFAAFKCDYAGARPNEIDRVDFQNYVPREKVPFCLADMVIVR</sequence>
<dbReference type="InterPro" id="IPR036908">
    <property type="entry name" value="RlpA-like_sf"/>
</dbReference>
<dbReference type="Proteomes" id="UP000247498">
    <property type="component" value="Unassembled WGS sequence"/>
</dbReference>
<dbReference type="CDD" id="cd22271">
    <property type="entry name" value="DPBB_EXP_N-like"/>
    <property type="match status" value="1"/>
</dbReference>
<dbReference type="GO" id="GO:0009664">
    <property type="term" value="P:plant-type cell wall organization"/>
    <property type="evidence" value="ECO:0007669"/>
    <property type="project" value="InterPro"/>
</dbReference>
<accession>A0A2V0PB99</accession>
<dbReference type="STRING" id="307507.A0A2V0PB99"/>
<dbReference type="InterPro" id="IPR007112">
    <property type="entry name" value="Expansin/allergen_DPBB_dom"/>
</dbReference>
<name>A0A2V0PB99_9CHLO</name>
<feature type="domain" description="Expansin-like EG45" evidence="1">
    <location>
        <begin position="80"/>
        <end position="258"/>
    </location>
</feature>
<dbReference type="SUPFAM" id="SSF50685">
    <property type="entry name" value="Barwin-like endoglucanases"/>
    <property type="match status" value="2"/>
</dbReference>
<reference evidence="2 3" key="1">
    <citation type="journal article" date="2018" name="Sci. Rep.">
        <title>Raphidocelis subcapitata (=Pseudokirchneriella subcapitata) provides an insight into genome evolution and environmental adaptations in the Sphaeropleales.</title>
        <authorList>
            <person name="Suzuki S."/>
            <person name="Yamaguchi H."/>
            <person name="Nakajima N."/>
            <person name="Kawachi M."/>
        </authorList>
    </citation>
    <scope>NUCLEOTIDE SEQUENCE [LARGE SCALE GENOMIC DNA]</scope>
    <source>
        <strain evidence="2 3">NIES-35</strain>
    </source>
</reference>
<dbReference type="InParanoid" id="A0A2V0PB99"/>